<organism evidence="4 5">
    <name type="scientific">Candidatus Lucifugimonas marina</name>
    <dbReference type="NCBI Taxonomy" id="3038979"/>
    <lineage>
        <taxon>Bacteria</taxon>
        <taxon>Bacillati</taxon>
        <taxon>Chloroflexota</taxon>
        <taxon>Dehalococcoidia</taxon>
        <taxon>SAR202 cluster</taxon>
        <taxon>Candidatus Lucifugimonadales</taxon>
        <taxon>Candidatus Lucifugimonadaceae</taxon>
        <taxon>Candidatus Lucifugimonas</taxon>
    </lineage>
</organism>
<evidence type="ECO:0000313" key="5">
    <source>
        <dbReference type="Proteomes" id="UP001219901"/>
    </source>
</evidence>
<evidence type="ECO:0000313" key="6">
    <source>
        <dbReference type="Proteomes" id="UP001321249"/>
    </source>
</evidence>
<proteinExistence type="predicted"/>
<dbReference type="RefSeq" id="WP_342836029.1">
    <property type="nucleotide sequence ID" value="NZ_CP046146.1"/>
</dbReference>
<dbReference type="EMBL" id="WMBE01000007">
    <property type="protein sequence ID" value="MDG0868110.1"/>
    <property type="molecule type" value="Genomic_DNA"/>
</dbReference>
<keyword evidence="1" id="KW-0175">Coiled coil</keyword>
<protein>
    <submittedName>
        <fullName evidence="4">Uncharacterized protein</fullName>
    </submittedName>
</protein>
<keyword evidence="5" id="KW-1185">Reference proteome</keyword>
<evidence type="ECO:0000313" key="4">
    <source>
        <dbReference type="EMBL" id="WFG38677.1"/>
    </source>
</evidence>
<dbReference type="Proteomes" id="UP001219901">
    <property type="component" value="Chromosome"/>
</dbReference>
<feature type="region of interest" description="Disordered" evidence="2">
    <location>
        <begin position="135"/>
        <end position="157"/>
    </location>
</feature>
<reference evidence="4" key="2">
    <citation type="journal article" date="2023" name="Nat. Commun.">
        <title>Cultivation of marine bacteria of the SAR202 clade.</title>
        <authorList>
            <person name="Lim Y."/>
            <person name="Seo J.H."/>
            <person name="Giovannoni S.J."/>
            <person name="Kang I."/>
            <person name="Cho J.C."/>
        </authorList>
    </citation>
    <scope>NUCLEOTIDE SEQUENCE</scope>
    <source>
        <strain evidence="4">JH1073</strain>
    </source>
</reference>
<evidence type="ECO:0000256" key="1">
    <source>
        <dbReference type="SAM" id="Coils"/>
    </source>
</evidence>
<reference evidence="5" key="3">
    <citation type="submission" date="2023-06" db="EMBL/GenBank/DDBJ databases">
        <title>Pangenomics reveal diversification of enzyme families and niche specialization in globally abundant SAR202 bacteria.</title>
        <authorList>
            <person name="Saw J.H.W."/>
        </authorList>
    </citation>
    <scope>NUCLEOTIDE SEQUENCE [LARGE SCALE GENOMIC DNA]</scope>
    <source>
        <strain evidence="5">JH1073</strain>
    </source>
</reference>
<feature type="region of interest" description="Disordered" evidence="2">
    <location>
        <begin position="59"/>
        <end position="80"/>
    </location>
</feature>
<name>A0AAJ6CSS8_9CHLR</name>
<dbReference type="AlphaFoldDB" id="A0AAJ6CSS8"/>
<sequence>MRDPRIDEILGRIDDTDSKGKPTRVADMARQVNDYLLEIDKLRSEVEIATRQVVYLTGREQSMRQSGSAPQTSGANALAPRVDEIEQDFGYQRERLETVSANLKARQGMVKSTQQLIAARISAVQQILDTYSNSSAADMESSGGSSSAAAGAVTGKMKKVIRRRRVVRRRR</sequence>
<gene>
    <name evidence="3" type="ORF">GKO46_13675</name>
    <name evidence="4" type="ORF">GKO48_03330</name>
</gene>
<dbReference type="EMBL" id="CP046147">
    <property type="protein sequence ID" value="WFG38677.1"/>
    <property type="molecule type" value="Genomic_DNA"/>
</dbReference>
<feature type="coiled-coil region" evidence="1">
    <location>
        <begin position="25"/>
        <end position="52"/>
    </location>
</feature>
<reference evidence="5 6" key="1">
    <citation type="submission" date="2019-11" db="EMBL/GenBank/DDBJ databases">
        <authorList>
            <person name="Cho J.-C."/>
        </authorList>
    </citation>
    <scope>NUCLEOTIDE SEQUENCE [LARGE SCALE GENOMIC DNA]</scope>
    <source>
        <strain evidence="4 5">JH1073</strain>
        <strain evidence="3 6">JH702</strain>
    </source>
</reference>
<evidence type="ECO:0000313" key="3">
    <source>
        <dbReference type="EMBL" id="MDG0868110.1"/>
    </source>
</evidence>
<feature type="compositionally biased region" description="Low complexity" evidence="2">
    <location>
        <begin position="135"/>
        <end position="152"/>
    </location>
</feature>
<accession>A0AAJ6CSS8</accession>
<feature type="compositionally biased region" description="Polar residues" evidence="2">
    <location>
        <begin position="59"/>
        <end position="75"/>
    </location>
</feature>
<evidence type="ECO:0000256" key="2">
    <source>
        <dbReference type="SAM" id="MobiDB-lite"/>
    </source>
</evidence>
<dbReference type="Proteomes" id="UP001321249">
    <property type="component" value="Unassembled WGS sequence"/>
</dbReference>